<comment type="caution">
    <text evidence="1">The sequence shown here is derived from an EMBL/GenBank/DDBJ whole genome shotgun (WGS) entry which is preliminary data.</text>
</comment>
<protein>
    <submittedName>
        <fullName evidence="1">Uncharacterized protein</fullName>
    </submittedName>
</protein>
<proteinExistence type="predicted"/>
<name>A0ABU4XN61_9HYPH</name>
<sequence>MAHLRSEEVFRLFGEMANVGQVIYLTHEQHLCDIAKAIIPNVAIHELG</sequence>
<evidence type="ECO:0000313" key="1">
    <source>
        <dbReference type="EMBL" id="MDX8476179.1"/>
    </source>
</evidence>
<accession>A0ABU4XN61</accession>
<dbReference type="Proteomes" id="UP001271780">
    <property type="component" value="Unassembled WGS sequence"/>
</dbReference>
<evidence type="ECO:0000313" key="2">
    <source>
        <dbReference type="Proteomes" id="UP001271780"/>
    </source>
</evidence>
<keyword evidence="2" id="KW-1185">Reference proteome</keyword>
<gene>
    <name evidence="1" type="ORF">RFM27_29340</name>
</gene>
<organism evidence="1 2">
    <name type="scientific">Mesorhizobium dulcispinae</name>
    <dbReference type="NCBI Taxonomy" id="3072316"/>
    <lineage>
        <taxon>Bacteria</taxon>
        <taxon>Pseudomonadati</taxon>
        <taxon>Pseudomonadota</taxon>
        <taxon>Alphaproteobacteria</taxon>
        <taxon>Hyphomicrobiales</taxon>
        <taxon>Phyllobacteriaceae</taxon>
        <taxon>Mesorhizobium</taxon>
    </lineage>
</organism>
<reference evidence="1 2" key="1">
    <citation type="submission" date="2023-08" db="EMBL/GenBank/DDBJ databases">
        <title>Implementing the SeqCode for naming new Mesorhizobium species isolated from Vachellia karroo root nodules.</title>
        <authorList>
            <person name="Van Lill M."/>
        </authorList>
    </citation>
    <scope>NUCLEOTIDE SEQUENCE [LARGE SCALE GENOMIC DNA]</scope>
    <source>
        <strain evidence="1 2">VK23A</strain>
    </source>
</reference>
<dbReference type="EMBL" id="JAVIIZ010000029">
    <property type="protein sequence ID" value="MDX8476179.1"/>
    <property type="molecule type" value="Genomic_DNA"/>
</dbReference>
<dbReference type="RefSeq" id="WP_320251631.1">
    <property type="nucleotide sequence ID" value="NZ_JAVIIX010000028.1"/>
</dbReference>